<keyword evidence="2" id="KW-1185">Reference proteome</keyword>
<organism evidence="1 2">
    <name type="scientific">Papaver atlanticum</name>
    <dbReference type="NCBI Taxonomy" id="357466"/>
    <lineage>
        <taxon>Eukaryota</taxon>
        <taxon>Viridiplantae</taxon>
        <taxon>Streptophyta</taxon>
        <taxon>Embryophyta</taxon>
        <taxon>Tracheophyta</taxon>
        <taxon>Spermatophyta</taxon>
        <taxon>Magnoliopsida</taxon>
        <taxon>Ranunculales</taxon>
        <taxon>Papaveraceae</taxon>
        <taxon>Papaveroideae</taxon>
        <taxon>Papaver</taxon>
    </lineage>
</organism>
<evidence type="ECO:0000313" key="1">
    <source>
        <dbReference type="EMBL" id="KAI3933319.1"/>
    </source>
</evidence>
<evidence type="ECO:0000313" key="2">
    <source>
        <dbReference type="Proteomes" id="UP001202328"/>
    </source>
</evidence>
<gene>
    <name evidence="1" type="ORF">MKW98_006678</name>
</gene>
<comment type="caution">
    <text evidence="1">The sequence shown here is derived from an EMBL/GenBank/DDBJ whole genome shotgun (WGS) entry which is preliminary data.</text>
</comment>
<sequence length="209" mass="24283">MLILEEEIVVWNEIRGFTIKSRDGDKIPRSSICILIYGFNSRDEPEITSIDLQEHGNWKRCSKSFRLIYMRFLIRFNGEWKKIEEKIGTNSTTKSFLVLLDASAPKVSQKVLIIHVNMVVHFRRLEKPNEDYFSTGTPGMLTYEFKYNSLRQMIFQIGSNVFIPSPPVSESGHTFTLARRTSQHSLERTDGIPVFLIFLYIITTVRKKA</sequence>
<dbReference type="AlphaFoldDB" id="A0AAD4T0L3"/>
<accession>A0AAD4T0L3</accession>
<protein>
    <submittedName>
        <fullName evidence="1">Uncharacterized protein</fullName>
    </submittedName>
</protein>
<reference evidence="1" key="1">
    <citation type="submission" date="2022-04" db="EMBL/GenBank/DDBJ databases">
        <title>A functionally conserved STORR gene fusion in Papaver species that diverged 16.8 million years ago.</title>
        <authorList>
            <person name="Catania T."/>
        </authorList>
    </citation>
    <scope>NUCLEOTIDE SEQUENCE</scope>
    <source>
        <strain evidence="1">S-188037</strain>
    </source>
</reference>
<dbReference type="Proteomes" id="UP001202328">
    <property type="component" value="Unassembled WGS sequence"/>
</dbReference>
<name>A0AAD4T0L3_9MAGN</name>
<dbReference type="EMBL" id="JAJJMB010006856">
    <property type="protein sequence ID" value="KAI3933319.1"/>
    <property type="molecule type" value="Genomic_DNA"/>
</dbReference>
<proteinExistence type="predicted"/>